<dbReference type="Pfam" id="PF01882">
    <property type="entry name" value="DUF58"/>
    <property type="match status" value="1"/>
</dbReference>
<proteinExistence type="predicted"/>
<name>A0A930YGW5_9ACTN</name>
<sequence length="429" mass="45806">MRRWAVTPALSRSLLVGALLLGAAVLLGEPALVVMAAPLVVLTAIALVMRPSSSPVLRGELDHVSLYEGQGTRSRLSLSNDEGAEQVTRISAQAPYVALHPASGRVSGLLRDGVPVLEISPRRWGRRTLGEEKVALTSRWAGYRWGPVLEHGAEMAVLPASAPFDSSAEAPQPLGLVGANRSRRVGDGTEFAGIRHFQAGDRLRRINWRVSLRTGDLHVVTARGEEDSGVLLVVDALADLGRSGGVGGGASSLDVTMRAASALAEHFSRHGDRVALRIIGAAWQFVGFGSGPRHLRVLLGRLASVRPARMPDDAAERLRFPVTAGTVVVVLSPMMSEAIATTTASLHRRGLPVLAVDTLPEDARTLAVDGADGFVADLAWRLRRTERDQLLTALAADGCPVVTWRGPGTLDDVLHRLARRAQLPQVRTR</sequence>
<dbReference type="AlphaFoldDB" id="A0A930YGW5"/>
<dbReference type="Proteomes" id="UP000660668">
    <property type="component" value="Unassembled WGS sequence"/>
</dbReference>
<protein>
    <submittedName>
        <fullName evidence="2">DUF58 domain-containing protein</fullName>
    </submittedName>
</protein>
<dbReference type="PANTHER" id="PTHR33608:SF14">
    <property type="entry name" value="POSSIBLE CONSERVED SECRETED PROTEIN"/>
    <property type="match status" value="1"/>
</dbReference>
<evidence type="ECO:0000259" key="1">
    <source>
        <dbReference type="Pfam" id="PF01882"/>
    </source>
</evidence>
<dbReference type="EMBL" id="JADKPO010000001">
    <property type="protein sequence ID" value="MBF4766363.1"/>
    <property type="molecule type" value="Genomic_DNA"/>
</dbReference>
<keyword evidence="3" id="KW-1185">Reference proteome</keyword>
<dbReference type="PANTHER" id="PTHR33608">
    <property type="entry name" value="BLL2464 PROTEIN"/>
    <property type="match status" value="1"/>
</dbReference>
<dbReference type="InterPro" id="IPR002881">
    <property type="entry name" value="DUF58"/>
</dbReference>
<organism evidence="2 3">
    <name type="scientific">Nocardioides agariphilus</name>
    <dbReference type="NCBI Taxonomy" id="433664"/>
    <lineage>
        <taxon>Bacteria</taxon>
        <taxon>Bacillati</taxon>
        <taxon>Actinomycetota</taxon>
        <taxon>Actinomycetes</taxon>
        <taxon>Propionibacteriales</taxon>
        <taxon>Nocardioidaceae</taxon>
        <taxon>Nocardioides</taxon>
    </lineage>
</organism>
<dbReference type="RefSeq" id="WP_194694498.1">
    <property type="nucleotide sequence ID" value="NZ_JADKPO010000001.1"/>
</dbReference>
<comment type="caution">
    <text evidence="2">The sequence shown here is derived from an EMBL/GenBank/DDBJ whole genome shotgun (WGS) entry which is preliminary data.</text>
</comment>
<evidence type="ECO:0000313" key="3">
    <source>
        <dbReference type="Proteomes" id="UP000660668"/>
    </source>
</evidence>
<reference evidence="2" key="1">
    <citation type="submission" date="2020-11" db="EMBL/GenBank/DDBJ databases">
        <title>Nocardioides cynanchi sp. nov., isolated from soil of rhizosphere of Cynanchum wilfordii.</title>
        <authorList>
            <person name="Lee J.-S."/>
            <person name="Suh M.K."/>
            <person name="Kim J.-S."/>
        </authorList>
    </citation>
    <scope>NUCLEOTIDE SEQUENCE</scope>
    <source>
        <strain evidence="2">KCTC 19276</strain>
    </source>
</reference>
<feature type="domain" description="DUF58" evidence="1">
    <location>
        <begin position="194"/>
        <end position="360"/>
    </location>
</feature>
<gene>
    <name evidence="2" type="ORF">ISU10_01120</name>
</gene>
<accession>A0A930YGW5</accession>
<evidence type="ECO:0000313" key="2">
    <source>
        <dbReference type="EMBL" id="MBF4766363.1"/>
    </source>
</evidence>